<dbReference type="InterPro" id="IPR008979">
    <property type="entry name" value="Galactose-bd-like_sf"/>
</dbReference>
<dbReference type="InterPro" id="IPR036852">
    <property type="entry name" value="Peptidase_S8/S53_dom_sf"/>
</dbReference>
<dbReference type="InterPro" id="IPR000209">
    <property type="entry name" value="Peptidase_S8/S53_dom"/>
</dbReference>
<dbReference type="Gene3D" id="2.60.120.380">
    <property type="match status" value="1"/>
</dbReference>
<evidence type="ECO:0000313" key="4">
    <source>
        <dbReference type="Proteomes" id="UP001239397"/>
    </source>
</evidence>
<keyword evidence="4" id="KW-1185">Reference proteome</keyword>
<dbReference type="GO" id="GO:0006508">
    <property type="term" value="P:proteolysis"/>
    <property type="evidence" value="ECO:0007669"/>
    <property type="project" value="InterPro"/>
</dbReference>
<dbReference type="RefSeq" id="WP_285996330.1">
    <property type="nucleotide sequence ID" value="NZ_CP127295.1"/>
</dbReference>
<dbReference type="SUPFAM" id="SSF52743">
    <property type="entry name" value="Subtilisin-like"/>
    <property type="match status" value="1"/>
</dbReference>
<dbReference type="PANTHER" id="PTHR43399:SF4">
    <property type="entry name" value="CELL WALL-ASSOCIATED PROTEASE"/>
    <property type="match status" value="1"/>
</dbReference>
<sequence length="644" mass="69233">MTDFRVWIGPEPFDPAEVRVPEALASATRATLVQFRASLNEPDVARLKAAYGVRLDRFVPNFSFLERLDDETAARLRADFLVRTSVPLDPALKLASWIPAGATPLDLIATLFDDADSAAVGAALSALGARNVVLTDNRAFGGSQYADFTLDDRAKLPLVAAIDEVVLVEPVPEREVTDVPAAQVFQSGVAGLNTTPIWDHELHGEGQIIGLIDKGHLDLNHCFFNDPDHANAGENHRKVLGMFDQNFPDVTEHFMFVAGILAGNSLDKNGTHEHRGGAWAAKLVCRSLDDLFPPIGLKMEGILQRGKELGAAIHTNSWGGVIPLYNTDAVGADKFSFENEEHVVIAAAANTTDRGTGNGAPGIAKNVLCVAASQGPPDQMKFGSGKPGPTADGRRKPDLMAVGNGIQSASLKRNSTALYCDTGPYFKNPELAATSWATPNAAAAAALVRQYFVEGWYPHGEKRADRRMTPSGALIRAVLLNSTTNMTGIAGYPSDVEGWGQIQLDRTLVFKEGRRRRLLVNDVRNSAGLTLHTSTSQRFFVGDDHEQLKITLVWTDPPAAESATQPTKNVLKLEARDALGIRYLGNDFDTTAGVSREGAPGTPDLLNNVQMIVVDRPFTGPWTITVSGTVVFGKQGYALVVTGA</sequence>
<dbReference type="InterPro" id="IPR034058">
    <property type="entry name" value="TagA/B/C/D_pept_dom"/>
</dbReference>
<dbReference type="Pfam" id="PF00082">
    <property type="entry name" value="Peptidase_S8"/>
    <property type="match status" value="1"/>
</dbReference>
<proteinExistence type="inferred from homology"/>
<accession>A0A9Y2NCQ2</accession>
<evidence type="ECO:0000256" key="1">
    <source>
        <dbReference type="ARBA" id="ARBA00011073"/>
    </source>
</evidence>
<gene>
    <name evidence="3" type="ORF">QRX60_38240</name>
</gene>
<dbReference type="PANTHER" id="PTHR43399">
    <property type="entry name" value="SUBTILISIN-RELATED"/>
    <property type="match status" value="1"/>
</dbReference>
<dbReference type="KEGG" id="amog:QRX60_38240"/>
<dbReference type="Proteomes" id="UP001239397">
    <property type="component" value="Chromosome"/>
</dbReference>
<dbReference type="AlphaFoldDB" id="A0A9Y2NCQ2"/>
<dbReference type="SUPFAM" id="SSF49785">
    <property type="entry name" value="Galactose-binding domain-like"/>
    <property type="match status" value="1"/>
</dbReference>
<feature type="domain" description="Peptidase S8/S53" evidence="2">
    <location>
        <begin position="204"/>
        <end position="499"/>
    </location>
</feature>
<dbReference type="CDD" id="cd04842">
    <property type="entry name" value="Peptidases_S8_Kp43_protease"/>
    <property type="match status" value="1"/>
</dbReference>
<dbReference type="EMBL" id="CP127295">
    <property type="protein sequence ID" value="WIX99851.1"/>
    <property type="molecule type" value="Genomic_DNA"/>
</dbReference>
<name>A0A9Y2NCQ2_9PSEU</name>
<evidence type="ECO:0000313" key="3">
    <source>
        <dbReference type="EMBL" id="WIX99851.1"/>
    </source>
</evidence>
<dbReference type="Gene3D" id="3.40.50.200">
    <property type="entry name" value="Peptidase S8/S53 domain"/>
    <property type="match status" value="1"/>
</dbReference>
<evidence type="ECO:0000259" key="2">
    <source>
        <dbReference type="Pfam" id="PF00082"/>
    </source>
</evidence>
<comment type="similarity">
    <text evidence="1">Belongs to the peptidase S8 family.</text>
</comment>
<protein>
    <submittedName>
        <fullName evidence="3">S8 family serine peptidase</fullName>
    </submittedName>
</protein>
<organism evidence="3 4">
    <name type="scientific">Amycolatopsis mongoliensis</name>
    <dbReference type="NCBI Taxonomy" id="715475"/>
    <lineage>
        <taxon>Bacteria</taxon>
        <taxon>Bacillati</taxon>
        <taxon>Actinomycetota</taxon>
        <taxon>Actinomycetes</taxon>
        <taxon>Pseudonocardiales</taxon>
        <taxon>Pseudonocardiaceae</taxon>
        <taxon>Amycolatopsis</taxon>
    </lineage>
</organism>
<dbReference type="GO" id="GO:0004252">
    <property type="term" value="F:serine-type endopeptidase activity"/>
    <property type="evidence" value="ECO:0007669"/>
    <property type="project" value="InterPro"/>
</dbReference>
<reference evidence="3 4" key="1">
    <citation type="submission" date="2023-06" db="EMBL/GenBank/DDBJ databases">
        <authorList>
            <person name="Oyuntsetseg B."/>
            <person name="Kim S.B."/>
        </authorList>
    </citation>
    <scope>NUCLEOTIDE SEQUENCE [LARGE SCALE GENOMIC DNA]</scope>
    <source>
        <strain evidence="3 4">4-36</strain>
    </source>
</reference>
<dbReference type="InterPro" id="IPR051048">
    <property type="entry name" value="Peptidase_S8/S53_subtilisin"/>
</dbReference>